<keyword evidence="2" id="KW-0812">Transmembrane</keyword>
<keyword evidence="2" id="KW-0472">Membrane</keyword>
<feature type="transmembrane region" description="Helical" evidence="2">
    <location>
        <begin position="7"/>
        <end position="25"/>
    </location>
</feature>
<keyword evidence="2" id="KW-1133">Transmembrane helix</keyword>
<name>A0A6I2F4G4_9MICO</name>
<organism evidence="3 4">
    <name type="scientific">Agromyces agglutinans</name>
    <dbReference type="NCBI Taxonomy" id="2662258"/>
    <lineage>
        <taxon>Bacteria</taxon>
        <taxon>Bacillati</taxon>
        <taxon>Actinomycetota</taxon>
        <taxon>Actinomycetes</taxon>
        <taxon>Micrococcales</taxon>
        <taxon>Microbacteriaceae</taxon>
        <taxon>Agromyces</taxon>
    </lineage>
</organism>
<dbReference type="EMBL" id="WJIF01000003">
    <property type="protein sequence ID" value="MRG59502.1"/>
    <property type="molecule type" value="Genomic_DNA"/>
</dbReference>
<evidence type="ECO:0000313" key="3">
    <source>
        <dbReference type="EMBL" id="MRG59502.1"/>
    </source>
</evidence>
<comment type="caution">
    <text evidence="3">The sequence shown here is derived from an EMBL/GenBank/DDBJ whole genome shotgun (WGS) entry which is preliminary data.</text>
</comment>
<feature type="region of interest" description="Disordered" evidence="1">
    <location>
        <begin position="56"/>
        <end position="76"/>
    </location>
</feature>
<reference evidence="3 4" key="1">
    <citation type="submission" date="2019-10" db="EMBL/GenBank/DDBJ databases">
        <authorList>
            <person name="Nie G."/>
            <person name="Ming H."/>
            <person name="Yi B."/>
        </authorList>
    </citation>
    <scope>NUCLEOTIDE SEQUENCE [LARGE SCALE GENOMIC DNA]</scope>
    <source>
        <strain evidence="3 4">CFH 90414</strain>
    </source>
</reference>
<sequence>MSERAKVVGAVIGVTVAVLAVDLWLSSLGAWGLAAYCTALGAVIAWLLVADHRRQTRDEVRSDPRAAAGHGLEWSP</sequence>
<evidence type="ECO:0000313" key="4">
    <source>
        <dbReference type="Proteomes" id="UP000431080"/>
    </source>
</evidence>
<dbReference type="AlphaFoldDB" id="A0A6I2F4G4"/>
<proteinExistence type="predicted"/>
<protein>
    <recommendedName>
        <fullName evidence="5">DUF2530 domain-containing protein</fullName>
    </recommendedName>
</protein>
<evidence type="ECO:0008006" key="5">
    <source>
        <dbReference type="Google" id="ProtNLM"/>
    </source>
</evidence>
<dbReference type="Proteomes" id="UP000431080">
    <property type="component" value="Unassembled WGS sequence"/>
</dbReference>
<keyword evidence="4" id="KW-1185">Reference proteome</keyword>
<accession>A0A6I2F4G4</accession>
<dbReference type="RefSeq" id="WP_153683989.1">
    <property type="nucleotide sequence ID" value="NZ_WJIF01000003.1"/>
</dbReference>
<evidence type="ECO:0000256" key="2">
    <source>
        <dbReference type="SAM" id="Phobius"/>
    </source>
</evidence>
<gene>
    <name evidence="3" type="ORF">GE115_06390</name>
</gene>
<evidence type="ECO:0000256" key="1">
    <source>
        <dbReference type="SAM" id="MobiDB-lite"/>
    </source>
</evidence>
<feature type="transmembrane region" description="Helical" evidence="2">
    <location>
        <begin position="31"/>
        <end position="49"/>
    </location>
</feature>